<dbReference type="AlphaFoldDB" id="A0A848LHX3"/>
<sequence>MRICAAIGLREEGEPCVELGRELDDACAPGLTCGGKDGFCARRCSTEGSPPCPEGFFCVDTELESLCLPTCEKTGCPEGQHCIQYRDGASACAKVHGTNCQQTPCAANQKCTLYTETLHPDTVWMVCLQSCRKDPSSCPAGLICDTWSCRPPCDPNGPNTCAEGFSCQKARPTRPWVCLPDRR</sequence>
<evidence type="ECO:0000313" key="2">
    <source>
        <dbReference type="Proteomes" id="UP000518300"/>
    </source>
</evidence>
<proteinExistence type="predicted"/>
<dbReference type="Proteomes" id="UP000518300">
    <property type="component" value="Unassembled WGS sequence"/>
</dbReference>
<protein>
    <submittedName>
        <fullName evidence="1">Uncharacterized protein</fullName>
    </submittedName>
</protein>
<reference evidence="1 2" key="1">
    <citation type="submission" date="2020-04" db="EMBL/GenBank/DDBJ databases">
        <title>Draft genome of Pyxidicoccus fallax type strain.</title>
        <authorList>
            <person name="Whitworth D.E."/>
        </authorList>
    </citation>
    <scope>NUCLEOTIDE SEQUENCE [LARGE SCALE GENOMIC DNA]</scope>
    <source>
        <strain evidence="1 2">DSM 14698</strain>
    </source>
</reference>
<keyword evidence="2" id="KW-1185">Reference proteome</keyword>
<gene>
    <name evidence="1" type="ORF">HG543_17490</name>
</gene>
<accession>A0A848LHX3</accession>
<name>A0A848LHX3_9BACT</name>
<dbReference type="EMBL" id="JABBJJ010000074">
    <property type="protein sequence ID" value="NMO16638.1"/>
    <property type="molecule type" value="Genomic_DNA"/>
</dbReference>
<comment type="caution">
    <text evidence="1">The sequence shown here is derived from an EMBL/GenBank/DDBJ whole genome shotgun (WGS) entry which is preliminary data.</text>
</comment>
<organism evidence="1 2">
    <name type="scientific">Pyxidicoccus fallax</name>
    <dbReference type="NCBI Taxonomy" id="394095"/>
    <lineage>
        <taxon>Bacteria</taxon>
        <taxon>Pseudomonadati</taxon>
        <taxon>Myxococcota</taxon>
        <taxon>Myxococcia</taxon>
        <taxon>Myxococcales</taxon>
        <taxon>Cystobacterineae</taxon>
        <taxon>Myxococcaceae</taxon>
        <taxon>Pyxidicoccus</taxon>
    </lineage>
</organism>
<evidence type="ECO:0000313" key="1">
    <source>
        <dbReference type="EMBL" id="NMO16638.1"/>
    </source>
</evidence>